<gene>
    <name evidence="2" type="ordered locus">Hore_18790</name>
</gene>
<dbReference type="PROSITE" id="PS51257">
    <property type="entry name" value="PROKAR_LIPOPROTEIN"/>
    <property type="match status" value="1"/>
</dbReference>
<evidence type="ECO:0000313" key="3">
    <source>
        <dbReference type="Proteomes" id="UP000000719"/>
    </source>
</evidence>
<dbReference type="InterPro" id="IPR007329">
    <property type="entry name" value="FMN-bd"/>
</dbReference>
<sequence>MYINKIVKVIMSIMLSMLLLVFMVGCQPEEPRQPQKTETSEFEDGTYTGYSNATEHGYAWAKVTIKDDDITDVKLMEITSKGNEKDYETYQYEPSVKAHEEMPEKFERANSADVENYSGATHSSEKFKQAVERALIQARGGYTGKYFDGTFQGRSDKTEYGYAVALVTIKDDKITDVELKEVNGEGEWKDFSQYDWEPAVEANEEMPERFIEANSYDVDTYSKATQSSIKYKEAVKRALEHARKNPEKEVK</sequence>
<dbReference type="EMBL" id="CP001098">
    <property type="protein sequence ID" value="ACL70628.1"/>
    <property type="molecule type" value="Genomic_DNA"/>
</dbReference>
<dbReference type="Pfam" id="PF04205">
    <property type="entry name" value="FMN_bind"/>
    <property type="match status" value="2"/>
</dbReference>
<evidence type="ECO:0000259" key="1">
    <source>
        <dbReference type="SMART" id="SM00900"/>
    </source>
</evidence>
<dbReference type="Proteomes" id="UP000000719">
    <property type="component" value="Chromosome"/>
</dbReference>
<dbReference type="RefSeq" id="WP_015923597.1">
    <property type="nucleotide sequence ID" value="NC_011899.1"/>
</dbReference>
<dbReference type="OrthoDB" id="45418at2"/>
<dbReference type="Gene3D" id="3.90.1010.20">
    <property type="match status" value="2"/>
</dbReference>
<organism evidence="2 3">
    <name type="scientific">Halothermothrix orenii (strain H 168 / OCM 544 / DSM 9562)</name>
    <dbReference type="NCBI Taxonomy" id="373903"/>
    <lineage>
        <taxon>Bacteria</taxon>
        <taxon>Bacillati</taxon>
        <taxon>Bacillota</taxon>
        <taxon>Clostridia</taxon>
        <taxon>Halanaerobiales</taxon>
        <taxon>Halothermotrichaceae</taxon>
        <taxon>Halothermothrix</taxon>
    </lineage>
</organism>
<feature type="domain" description="FMN-binding" evidence="1">
    <location>
        <begin position="57"/>
        <end position="138"/>
    </location>
</feature>
<dbReference type="STRING" id="373903.Hore_18790"/>
<dbReference type="eggNOG" id="COG3976">
    <property type="taxonomic scope" value="Bacteria"/>
</dbReference>
<feature type="domain" description="FMN-binding" evidence="1">
    <location>
        <begin position="161"/>
        <end position="242"/>
    </location>
</feature>
<protein>
    <submittedName>
        <fullName evidence="2">FMN-binding domain protein</fullName>
    </submittedName>
</protein>
<keyword evidence="3" id="KW-1185">Reference proteome</keyword>
<dbReference type="HOGENOM" id="CLU_930093_0_0_9"/>
<reference evidence="2 3" key="1">
    <citation type="journal article" date="2009" name="PLoS ONE">
        <title>Genome analysis of the anaerobic thermohalophilic bacterium Halothermothrix orenii.</title>
        <authorList>
            <person name="Mavromatis K."/>
            <person name="Ivanova N."/>
            <person name="Anderson I."/>
            <person name="Lykidis A."/>
            <person name="Hooper S.D."/>
            <person name="Sun H."/>
            <person name="Kunin V."/>
            <person name="Lapidus A."/>
            <person name="Hugenholtz P."/>
            <person name="Patel B."/>
            <person name="Kyrpides N.C."/>
        </authorList>
    </citation>
    <scope>NUCLEOTIDE SEQUENCE [LARGE SCALE GENOMIC DNA]</scope>
    <source>
        <strain evidence="3">H 168 / OCM 544 / DSM 9562</strain>
    </source>
</reference>
<accession>B8CZA9</accession>
<dbReference type="SMART" id="SM00900">
    <property type="entry name" value="FMN_bind"/>
    <property type="match status" value="2"/>
</dbReference>
<proteinExistence type="predicted"/>
<dbReference type="GO" id="GO:0016020">
    <property type="term" value="C:membrane"/>
    <property type="evidence" value="ECO:0007669"/>
    <property type="project" value="InterPro"/>
</dbReference>
<name>B8CZA9_HALOH</name>
<dbReference type="KEGG" id="hor:Hore_18790"/>
<evidence type="ECO:0000313" key="2">
    <source>
        <dbReference type="EMBL" id="ACL70628.1"/>
    </source>
</evidence>
<dbReference type="AlphaFoldDB" id="B8CZA9"/>
<dbReference type="GO" id="GO:0010181">
    <property type="term" value="F:FMN binding"/>
    <property type="evidence" value="ECO:0007669"/>
    <property type="project" value="InterPro"/>
</dbReference>